<proteinExistence type="inferred from homology"/>
<feature type="region of interest" description="Disordered" evidence="2">
    <location>
        <begin position="69"/>
        <end position="88"/>
    </location>
</feature>
<dbReference type="EMBL" id="JABXWD010000125">
    <property type="protein sequence ID" value="MBV6341587.1"/>
    <property type="molecule type" value="Genomic_DNA"/>
</dbReference>
<dbReference type="RefSeq" id="WP_218252220.1">
    <property type="nucleotide sequence ID" value="NZ_JABXWD010000125.1"/>
</dbReference>
<dbReference type="InterPro" id="IPR006442">
    <property type="entry name" value="Antitoxin_Phd/YefM"/>
</dbReference>
<evidence type="ECO:0000256" key="1">
    <source>
        <dbReference type="RuleBase" id="RU362080"/>
    </source>
</evidence>
<dbReference type="Pfam" id="PF02604">
    <property type="entry name" value="PhdYeFM_antitox"/>
    <property type="match status" value="1"/>
</dbReference>
<evidence type="ECO:0000313" key="3">
    <source>
        <dbReference type="EMBL" id="MBV6341587.1"/>
    </source>
</evidence>
<protein>
    <recommendedName>
        <fullName evidence="1">Antitoxin</fullName>
    </recommendedName>
</protein>
<reference evidence="3 4" key="1">
    <citation type="journal article" date="2020" name="J Geophys Res Biogeosci">
        <title>Magnetotaxis as an Adaptation to Enable Bacterial Shuttling of Microbial Sulfur and Sulfur Cycling Across Aquatic Oxic#Anoxic Interfaces.</title>
        <authorList>
            <person name="Li J."/>
            <person name="Liu P."/>
            <person name="Wang J."/>
            <person name="Roberts A.P."/>
            <person name="Pan Y."/>
        </authorList>
    </citation>
    <scope>NUCLEOTIDE SEQUENCE [LARGE SCALE GENOMIC DNA]</scope>
    <source>
        <strain evidence="3 4">MYR-1_YQ</strain>
    </source>
</reference>
<dbReference type="Proteomes" id="UP001196980">
    <property type="component" value="Unassembled WGS sequence"/>
</dbReference>
<sequence>MQAMSISEGRKRLFELREKAVSDSEEFILTHKDGSVVLISMDEWESYQEAMRLFRDKEALQALLESFREHDSKTKRGKSPEEVFSDLI</sequence>
<gene>
    <name evidence="3" type="ORF">HWQ67_08310</name>
</gene>
<organism evidence="3 4">
    <name type="scientific">Candidatus Magnetobacterium casense</name>
    <dbReference type="NCBI Taxonomy" id="1455061"/>
    <lineage>
        <taxon>Bacteria</taxon>
        <taxon>Pseudomonadati</taxon>
        <taxon>Nitrospirota</taxon>
        <taxon>Thermodesulfovibrionia</taxon>
        <taxon>Thermodesulfovibrionales</taxon>
        <taxon>Candidatus Magnetobacteriaceae</taxon>
        <taxon>Candidatus Magnetobacterium</taxon>
    </lineage>
</organism>
<comment type="similarity">
    <text evidence="1">Belongs to the phD/YefM antitoxin family.</text>
</comment>
<name>A0ABS6RYU3_9BACT</name>
<comment type="caution">
    <text evidence="3">The sequence shown here is derived from an EMBL/GenBank/DDBJ whole genome shotgun (WGS) entry which is preliminary data.</text>
</comment>
<keyword evidence="4" id="KW-1185">Reference proteome</keyword>
<feature type="compositionally biased region" description="Basic and acidic residues" evidence="2">
    <location>
        <begin position="69"/>
        <end position="81"/>
    </location>
</feature>
<accession>A0ABS6RYU3</accession>
<evidence type="ECO:0000256" key="2">
    <source>
        <dbReference type="SAM" id="MobiDB-lite"/>
    </source>
</evidence>
<evidence type="ECO:0000313" key="4">
    <source>
        <dbReference type="Proteomes" id="UP001196980"/>
    </source>
</evidence>
<comment type="function">
    <text evidence="1">Antitoxin component of a type II toxin-antitoxin (TA) system.</text>
</comment>